<sequence>MPYYPNNVVTFKLGSKEKDVIRCISIKGYTIAKRETTYEKHQKEQEKPRRLW</sequence>
<dbReference type="AlphaFoldDB" id="A2Q5R7"/>
<accession>A2Q5R7</accession>
<reference evidence="1" key="2">
    <citation type="submission" date="2007-03" db="EMBL/GenBank/DDBJ databases">
        <authorList>
            <consortium name="The International Medicago Genome Annotation Group"/>
        </authorList>
    </citation>
    <scope>NUCLEOTIDE SEQUENCE</scope>
</reference>
<proteinExistence type="predicted"/>
<protein>
    <submittedName>
        <fullName evidence="1">Uncharacterized protein</fullName>
    </submittedName>
</protein>
<gene>
    <name evidence="1" type="ORF">MtrDRAFT_AC168204g19v2</name>
</gene>
<name>A2Q5R7_MEDTR</name>
<organism evidence="1">
    <name type="scientific">Medicago truncatula</name>
    <name type="common">Barrel medic</name>
    <name type="synonym">Medicago tribuloides</name>
    <dbReference type="NCBI Taxonomy" id="3880"/>
    <lineage>
        <taxon>Eukaryota</taxon>
        <taxon>Viridiplantae</taxon>
        <taxon>Streptophyta</taxon>
        <taxon>Embryophyta</taxon>
        <taxon>Tracheophyta</taxon>
        <taxon>Spermatophyta</taxon>
        <taxon>Magnoliopsida</taxon>
        <taxon>eudicotyledons</taxon>
        <taxon>Gunneridae</taxon>
        <taxon>Pentapetalae</taxon>
        <taxon>rosids</taxon>
        <taxon>fabids</taxon>
        <taxon>Fabales</taxon>
        <taxon>Fabaceae</taxon>
        <taxon>Papilionoideae</taxon>
        <taxon>50 kb inversion clade</taxon>
        <taxon>NPAAA clade</taxon>
        <taxon>Hologalegina</taxon>
        <taxon>IRL clade</taxon>
        <taxon>Trifolieae</taxon>
        <taxon>Medicago</taxon>
    </lineage>
</organism>
<evidence type="ECO:0000313" key="1">
    <source>
        <dbReference type="EMBL" id="ABN08937.1"/>
    </source>
</evidence>
<dbReference type="EMBL" id="AC168204">
    <property type="protein sequence ID" value="ABN08937.1"/>
    <property type="molecule type" value="Genomic_DNA"/>
</dbReference>
<reference evidence="1" key="1">
    <citation type="submission" date="2005-09" db="EMBL/GenBank/DDBJ databases">
        <authorList>
            <person name="Town C.D."/>
        </authorList>
    </citation>
    <scope>NUCLEOTIDE SEQUENCE</scope>
</reference>